<dbReference type="Pfam" id="PF09334">
    <property type="entry name" value="tRNA-synt_1g"/>
    <property type="match status" value="1"/>
</dbReference>
<evidence type="ECO:0000256" key="10">
    <source>
        <dbReference type="RuleBase" id="RU363035"/>
    </source>
</evidence>
<dbReference type="SUPFAM" id="SSF47323">
    <property type="entry name" value="Anticodon-binding domain of a subclass of class I aminoacyl-tRNA synthetases"/>
    <property type="match status" value="1"/>
</dbReference>
<dbReference type="PRINTS" id="PR00985">
    <property type="entry name" value="TRNASYNTHLEU"/>
</dbReference>
<dbReference type="Gene3D" id="3.90.740.10">
    <property type="entry name" value="Valyl/Leucyl/Isoleucyl-tRNA synthetase, editing domain"/>
    <property type="match status" value="1"/>
</dbReference>
<dbReference type="InterPro" id="IPR014729">
    <property type="entry name" value="Rossmann-like_a/b/a_fold"/>
</dbReference>
<dbReference type="Pfam" id="PF13603">
    <property type="entry name" value="tRNA-synt_1_2"/>
    <property type="match status" value="1"/>
</dbReference>
<gene>
    <name evidence="9" type="primary">leuS</name>
    <name evidence="15" type="ORF">BTN49_2933</name>
</gene>
<feature type="domain" description="Aminoacyl-tRNA synthetase class Ia" evidence="11">
    <location>
        <begin position="397"/>
        <end position="556"/>
    </location>
</feature>
<dbReference type="SUPFAM" id="SSF50677">
    <property type="entry name" value="ValRS/IleRS/LeuRS editing domain"/>
    <property type="match status" value="1"/>
</dbReference>
<sequence length="807" mass="93095">MDQKYIKEKWQKYWEDSSAFVANNNSQKPKYYILDMFPYPSGNGLHVGHAVGYIGSDIIARKKRMSGFNVLHPMGWDAFGLPAEQFAIKTGISPQESTKTNCDNFRRQLKNMGLSYDWRREISTCEESYYKWTQFLFLKLYDRGLIYESEQYVWWCEELKTVLANEEVIDGKSERGDYPCIRKPLKQWTIKITKYAERLLEDLNDLDWPESIKKMQREWIGKSTGTDIKFDIVGVDNSLKVFTTKPETIYGVNAVIISPEHPNLSDLMISLSREEQISRLNKVNSASVESIVGVHTGSVAIHPMTKEKLPVLISNYVLSSYGQGAVMCVPVHDDRDRRLSQSMGLPSTKVIETDDQGEELLVNSSFLTGLTPLIARNSVTKFIEENELGEVNTRYRLHDWIFSRQRYWGEPIPLYKDKSGKIIPASLNELPITLPKVESYLPTKDGKSPLLRETEWVIKKTENGEKLTRVTDTMPSWAGSCWYYLRFMDPKNDVEPFSEAALEYWKEVDLYIGGAAHATMHLLYARFWHKVLYDIGLVSFKEPFRKLFNQGLVTADAFQSETGRIIPVDETEVTVDGYVSKKTGEKLEVFHTKMSKSLLNVVTPETVINKYGVDTFRLYMMFIGPLGKSKKWQYNSIKGCERLVNRIYSIYSIPSNKLDSGKVELIDNAWKIAFNRVDRSFKNFNFNTAVAAFMEFINVVEKNENNISPSTQRKLLITLYPFAPHICCELWTLSRNLGHVYEQKWPQNSSQIIKRIKLMINGKFISFHQKEEDEETMLSELRESLEGKKIKRIIHIYGGGINVLTDE</sequence>
<dbReference type="GO" id="GO:0004823">
    <property type="term" value="F:leucine-tRNA ligase activity"/>
    <property type="evidence" value="ECO:0007669"/>
    <property type="project" value="UniProtKB-UniRule"/>
</dbReference>
<feature type="domain" description="Leucyl-tRNA synthetase editing" evidence="14">
    <location>
        <begin position="217"/>
        <end position="364"/>
    </location>
</feature>
<dbReference type="Pfam" id="PF08264">
    <property type="entry name" value="Anticodon_1"/>
    <property type="match status" value="1"/>
</dbReference>
<evidence type="ECO:0000256" key="3">
    <source>
        <dbReference type="ARBA" id="ARBA00022598"/>
    </source>
</evidence>
<evidence type="ECO:0000256" key="5">
    <source>
        <dbReference type="ARBA" id="ARBA00022840"/>
    </source>
</evidence>
<keyword evidence="7 9" id="KW-0030">Aminoacyl-tRNA synthetase</keyword>
<dbReference type="GeneID" id="66952502"/>
<evidence type="ECO:0000259" key="12">
    <source>
        <dbReference type="Pfam" id="PF08264"/>
    </source>
</evidence>
<proteinExistence type="inferred from homology"/>
<dbReference type="RefSeq" id="WP_097357202.1">
    <property type="nucleotide sequence ID" value="NZ_CAWNJE010000022.1"/>
</dbReference>
<dbReference type="CDD" id="cd00812">
    <property type="entry name" value="LeuRS_core"/>
    <property type="match status" value="1"/>
</dbReference>
<dbReference type="GO" id="GO:0005524">
    <property type="term" value="F:ATP binding"/>
    <property type="evidence" value="ECO:0007669"/>
    <property type="project" value="UniProtKB-UniRule"/>
</dbReference>
<dbReference type="PROSITE" id="PS00178">
    <property type="entry name" value="AA_TRNA_LIGASE_I"/>
    <property type="match status" value="1"/>
</dbReference>
<evidence type="ECO:0000256" key="6">
    <source>
        <dbReference type="ARBA" id="ARBA00022917"/>
    </source>
</evidence>
<dbReference type="InterPro" id="IPR015413">
    <property type="entry name" value="Methionyl/Leucyl_tRNA_Synth"/>
</dbReference>
<feature type="short sequence motif" description="'KMSKS' region" evidence="9">
    <location>
        <begin position="593"/>
        <end position="597"/>
    </location>
</feature>
<dbReference type="InterPro" id="IPR002300">
    <property type="entry name" value="aa-tRNA-synth_Ia"/>
</dbReference>
<keyword evidence="3 9" id="KW-0436">Ligase</keyword>
<dbReference type="GO" id="GO:0002161">
    <property type="term" value="F:aminoacyl-tRNA deacylase activity"/>
    <property type="evidence" value="ECO:0007669"/>
    <property type="project" value="InterPro"/>
</dbReference>
<name>A0A2A5SZQ7_9GAMM</name>
<dbReference type="NCBIfam" id="TIGR00396">
    <property type="entry name" value="leuS_bact"/>
    <property type="match status" value="1"/>
</dbReference>
<dbReference type="GO" id="GO:0005829">
    <property type="term" value="C:cytosol"/>
    <property type="evidence" value="ECO:0007669"/>
    <property type="project" value="TreeGrafter"/>
</dbReference>
<dbReference type="Proteomes" id="UP000219020">
    <property type="component" value="Unassembled WGS sequence"/>
</dbReference>
<evidence type="ECO:0000259" key="14">
    <source>
        <dbReference type="Pfam" id="PF13603"/>
    </source>
</evidence>
<keyword evidence="4 9" id="KW-0547">Nucleotide-binding</keyword>
<keyword evidence="5 9" id="KW-0067">ATP-binding</keyword>
<keyword evidence="16" id="KW-1185">Reference proteome</keyword>
<evidence type="ECO:0000259" key="13">
    <source>
        <dbReference type="Pfam" id="PF09334"/>
    </source>
</evidence>
<evidence type="ECO:0000256" key="2">
    <source>
        <dbReference type="ARBA" id="ARBA00022490"/>
    </source>
</evidence>
<keyword evidence="2 9" id="KW-0963">Cytoplasm</keyword>
<dbReference type="Gene3D" id="1.10.730.10">
    <property type="entry name" value="Isoleucyl-tRNA Synthetase, Domain 1"/>
    <property type="match status" value="1"/>
</dbReference>
<organism evidence="15 16">
    <name type="scientific">Candidatus Enterovibrio escicola</name>
    <dbReference type="NCBI Taxonomy" id="1927127"/>
    <lineage>
        <taxon>Bacteria</taxon>
        <taxon>Pseudomonadati</taxon>
        <taxon>Pseudomonadota</taxon>
        <taxon>Gammaproteobacteria</taxon>
        <taxon>Vibrionales</taxon>
        <taxon>Vibrionaceae</taxon>
        <taxon>Enterovibrio</taxon>
    </lineage>
</organism>
<dbReference type="PANTHER" id="PTHR43740:SF2">
    <property type="entry name" value="LEUCINE--TRNA LIGASE, MITOCHONDRIAL"/>
    <property type="match status" value="1"/>
</dbReference>
<dbReference type="InterPro" id="IPR009080">
    <property type="entry name" value="tRNAsynth_Ia_anticodon-bd"/>
</dbReference>
<evidence type="ECO:0000256" key="4">
    <source>
        <dbReference type="ARBA" id="ARBA00022741"/>
    </source>
</evidence>
<evidence type="ECO:0000256" key="7">
    <source>
        <dbReference type="ARBA" id="ARBA00023146"/>
    </source>
</evidence>
<dbReference type="InterPro" id="IPR009008">
    <property type="entry name" value="Val/Leu/Ile-tRNA-synth_edit"/>
</dbReference>
<dbReference type="InterPro" id="IPR002302">
    <property type="entry name" value="Leu-tRNA-ligase"/>
</dbReference>
<dbReference type="PANTHER" id="PTHR43740">
    <property type="entry name" value="LEUCYL-TRNA SYNTHETASE"/>
    <property type="match status" value="1"/>
</dbReference>
<dbReference type="SUPFAM" id="SSF52374">
    <property type="entry name" value="Nucleotidylyl transferase"/>
    <property type="match status" value="1"/>
</dbReference>
<evidence type="ECO:0000259" key="11">
    <source>
        <dbReference type="Pfam" id="PF00133"/>
    </source>
</evidence>
<comment type="subcellular location">
    <subcellularLocation>
        <location evidence="9">Cytoplasm</location>
    </subcellularLocation>
</comment>
<dbReference type="InterPro" id="IPR013155">
    <property type="entry name" value="M/V/L/I-tRNA-synth_anticd-bd"/>
</dbReference>
<evidence type="ECO:0000313" key="15">
    <source>
        <dbReference type="EMBL" id="PCS21394.1"/>
    </source>
</evidence>
<dbReference type="AlphaFoldDB" id="A0A2A5SZQ7"/>
<accession>A0A2A5SZQ7</accession>
<dbReference type="FunFam" id="3.40.50.620:FF:000056">
    <property type="entry name" value="Leucine--tRNA ligase"/>
    <property type="match status" value="1"/>
</dbReference>
<feature type="domain" description="Methionyl/Leucyl tRNA synthetase" evidence="13">
    <location>
        <begin position="36"/>
        <end position="168"/>
    </location>
</feature>
<comment type="similarity">
    <text evidence="1 9 10">Belongs to the class-I aminoacyl-tRNA synthetase family.</text>
</comment>
<comment type="caution">
    <text evidence="15">The sequence shown here is derived from an EMBL/GenBank/DDBJ whole genome shotgun (WGS) entry which is preliminary data.</text>
</comment>
<comment type="caution">
    <text evidence="9">Lacks conserved residue(s) required for the propagation of feature annotation.</text>
</comment>
<dbReference type="Gene3D" id="3.40.50.620">
    <property type="entry name" value="HUPs"/>
    <property type="match status" value="2"/>
</dbReference>
<feature type="domain" description="Methionyl/Valyl/Leucyl/Isoleucyl-tRNA synthetase anticodon-binding" evidence="12">
    <location>
        <begin position="674"/>
        <end position="755"/>
    </location>
</feature>
<dbReference type="InterPro" id="IPR025709">
    <property type="entry name" value="Leu_tRNA-synth_edit"/>
</dbReference>
<dbReference type="InterPro" id="IPR001412">
    <property type="entry name" value="aa-tRNA-synth_I_CS"/>
</dbReference>
<feature type="domain" description="Aminoacyl-tRNA synthetase class Ia" evidence="11">
    <location>
        <begin position="592"/>
        <end position="630"/>
    </location>
</feature>
<dbReference type="FunFam" id="3.40.50.620:FF:000077">
    <property type="entry name" value="Leucine--tRNA ligase"/>
    <property type="match status" value="1"/>
</dbReference>
<reference evidence="16" key="1">
    <citation type="submission" date="2017-04" db="EMBL/GenBank/DDBJ databases">
        <title>Genome evolution of the luminous symbionts of deep sea anglerfish.</title>
        <authorList>
            <person name="Hendry T.A."/>
        </authorList>
    </citation>
    <scope>NUCLEOTIDE SEQUENCE [LARGE SCALE GENOMIC DNA]</scope>
</reference>
<dbReference type="EMBL" id="NBYY01000034">
    <property type="protein sequence ID" value="PCS21394.1"/>
    <property type="molecule type" value="Genomic_DNA"/>
</dbReference>
<protein>
    <recommendedName>
        <fullName evidence="9">Leucine--tRNA ligase</fullName>
        <ecNumber evidence="9">6.1.1.4</ecNumber>
    </recommendedName>
    <alternativeName>
        <fullName evidence="9">Leucyl-tRNA synthetase</fullName>
        <shortName evidence="9">LeuRS</shortName>
    </alternativeName>
</protein>
<evidence type="ECO:0000256" key="1">
    <source>
        <dbReference type="ARBA" id="ARBA00005594"/>
    </source>
</evidence>
<dbReference type="Pfam" id="PF00133">
    <property type="entry name" value="tRNA-synt_1"/>
    <property type="match status" value="2"/>
</dbReference>
<feature type="binding site" evidence="9">
    <location>
        <position position="596"/>
    </location>
    <ligand>
        <name>ATP</name>
        <dbReference type="ChEBI" id="CHEBI:30616"/>
    </ligand>
</feature>
<dbReference type="GO" id="GO:0006429">
    <property type="term" value="P:leucyl-tRNA aminoacylation"/>
    <property type="evidence" value="ECO:0007669"/>
    <property type="project" value="UniProtKB-UniRule"/>
</dbReference>
<evidence type="ECO:0000256" key="9">
    <source>
        <dbReference type="HAMAP-Rule" id="MF_00049"/>
    </source>
</evidence>
<dbReference type="EC" id="6.1.1.4" evidence="9"/>
<comment type="catalytic activity">
    <reaction evidence="8 9">
        <text>tRNA(Leu) + L-leucine + ATP = L-leucyl-tRNA(Leu) + AMP + diphosphate</text>
        <dbReference type="Rhea" id="RHEA:11688"/>
        <dbReference type="Rhea" id="RHEA-COMP:9613"/>
        <dbReference type="Rhea" id="RHEA-COMP:9622"/>
        <dbReference type="ChEBI" id="CHEBI:30616"/>
        <dbReference type="ChEBI" id="CHEBI:33019"/>
        <dbReference type="ChEBI" id="CHEBI:57427"/>
        <dbReference type="ChEBI" id="CHEBI:78442"/>
        <dbReference type="ChEBI" id="CHEBI:78494"/>
        <dbReference type="ChEBI" id="CHEBI:456215"/>
        <dbReference type="EC" id="6.1.1.4"/>
    </reaction>
</comment>
<keyword evidence="6 9" id="KW-0648">Protein biosynthesis</keyword>
<dbReference type="HAMAP" id="MF_00049_B">
    <property type="entry name" value="Leu_tRNA_synth_B"/>
    <property type="match status" value="1"/>
</dbReference>
<evidence type="ECO:0000313" key="16">
    <source>
        <dbReference type="Proteomes" id="UP000219020"/>
    </source>
</evidence>
<dbReference type="FunFam" id="1.10.730.10:FF:000002">
    <property type="entry name" value="Leucine--tRNA ligase"/>
    <property type="match status" value="1"/>
</dbReference>
<evidence type="ECO:0000256" key="8">
    <source>
        <dbReference type="ARBA" id="ARBA00047469"/>
    </source>
</evidence>